<dbReference type="Gene3D" id="3.40.710.10">
    <property type="entry name" value="DD-peptidase/beta-lactamase superfamily"/>
    <property type="match status" value="1"/>
</dbReference>
<dbReference type="GO" id="GO:0016787">
    <property type="term" value="F:hydrolase activity"/>
    <property type="evidence" value="ECO:0007669"/>
    <property type="project" value="UniProtKB-KW"/>
</dbReference>
<evidence type="ECO:0000256" key="1">
    <source>
        <dbReference type="SAM" id="SignalP"/>
    </source>
</evidence>
<keyword evidence="3" id="KW-0378">Hydrolase</keyword>
<dbReference type="RefSeq" id="WP_311599888.1">
    <property type="nucleotide sequence ID" value="NZ_JAVREM010000021.1"/>
</dbReference>
<protein>
    <submittedName>
        <fullName evidence="3">Serine hydrolase domain-containing protein</fullName>
        <ecNumber evidence="3">3.1.1.103</ecNumber>
    </submittedName>
</protein>
<gene>
    <name evidence="3" type="ORF">RNC47_17665</name>
</gene>
<dbReference type="InterPro" id="IPR012338">
    <property type="entry name" value="Beta-lactam/transpept-like"/>
</dbReference>
<accession>A0ABU2LRG0</accession>
<keyword evidence="4" id="KW-1185">Reference proteome</keyword>
<comment type="caution">
    <text evidence="3">The sequence shown here is derived from an EMBL/GenBank/DDBJ whole genome shotgun (WGS) entry which is preliminary data.</text>
</comment>
<name>A0ABU2LRG0_9ACTN</name>
<evidence type="ECO:0000313" key="3">
    <source>
        <dbReference type="EMBL" id="MDT0320164.1"/>
    </source>
</evidence>
<feature type="signal peptide" evidence="1">
    <location>
        <begin position="1"/>
        <end position="25"/>
    </location>
</feature>
<dbReference type="InterPro" id="IPR001466">
    <property type="entry name" value="Beta-lactam-related"/>
</dbReference>
<evidence type="ECO:0000259" key="2">
    <source>
        <dbReference type="Pfam" id="PF00144"/>
    </source>
</evidence>
<dbReference type="Pfam" id="PF00144">
    <property type="entry name" value="Beta-lactamase"/>
    <property type="match status" value="1"/>
</dbReference>
<reference evidence="4" key="1">
    <citation type="submission" date="2023-07" db="EMBL/GenBank/DDBJ databases">
        <title>30 novel species of actinomycetes from the DSMZ collection.</title>
        <authorList>
            <person name="Nouioui I."/>
        </authorList>
    </citation>
    <scope>NUCLEOTIDE SEQUENCE [LARGE SCALE GENOMIC DNA]</scope>
    <source>
        <strain evidence="4">DSM 44918</strain>
    </source>
</reference>
<dbReference type="EMBL" id="JAVREM010000021">
    <property type="protein sequence ID" value="MDT0320164.1"/>
    <property type="molecule type" value="Genomic_DNA"/>
</dbReference>
<organism evidence="3 4">
    <name type="scientific">Streptomyces millisiae</name>
    <dbReference type="NCBI Taxonomy" id="3075542"/>
    <lineage>
        <taxon>Bacteria</taxon>
        <taxon>Bacillati</taxon>
        <taxon>Actinomycetota</taxon>
        <taxon>Actinomycetes</taxon>
        <taxon>Kitasatosporales</taxon>
        <taxon>Streptomycetaceae</taxon>
        <taxon>Streptomyces</taxon>
    </lineage>
</organism>
<dbReference type="PANTHER" id="PTHR46825">
    <property type="entry name" value="D-ALANYL-D-ALANINE-CARBOXYPEPTIDASE/ENDOPEPTIDASE AMPH"/>
    <property type="match status" value="1"/>
</dbReference>
<feature type="chain" id="PRO_5045213094" evidence="1">
    <location>
        <begin position="26"/>
        <end position="372"/>
    </location>
</feature>
<dbReference type="InterPro" id="IPR050491">
    <property type="entry name" value="AmpC-like"/>
</dbReference>
<proteinExistence type="predicted"/>
<evidence type="ECO:0000313" key="4">
    <source>
        <dbReference type="Proteomes" id="UP001183420"/>
    </source>
</evidence>
<dbReference type="PANTHER" id="PTHR46825:SF7">
    <property type="entry name" value="D-ALANYL-D-ALANINE CARBOXYPEPTIDASE"/>
    <property type="match status" value="1"/>
</dbReference>
<dbReference type="Proteomes" id="UP001183420">
    <property type="component" value="Unassembled WGS sequence"/>
</dbReference>
<keyword evidence="1" id="KW-0732">Signal</keyword>
<feature type="domain" description="Beta-lactamase-related" evidence="2">
    <location>
        <begin position="35"/>
        <end position="349"/>
    </location>
</feature>
<dbReference type="EC" id="3.1.1.103" evidence="3"/>
<dbReference type="SUPFAM" id="SSF56601">
    <property type="entry name" value="beta-lactamase/transpeptidase-like"/>
    <property type="match status" value="1"/>
</dbReference>
<sequence>MMRRRLTAAVLFAATVVGVTAPVAAAGGRDTDAVQQQLDRLVEEDGVPGALAFAGDRTHTAGTAEAGSGREMVGSDGSVRIASNTKSFTSVAVMRLVTEGRLGLNERAGRHVPLLANSAVTVRQLLSQTSGLPEYVGLMDWTDLDVTDEELLTLALSQEPLFEPGTDWAYTNTNYLVLGMVIEAVTGDDFRAYVEDTIITPLGLQHTYWPERGEFGLRGEHAHNYGVSPADPAAGVTDLTELPGHLFGAAGGLVSTPEELNTFWEALFGGELLPRWAVWLMTHDVSAVGGDGVFPAGTRYGYGVASFPLSCGGRYYGHGGDLPGDTVLGGWAPGRGDDRTVTAYTTTMAVPGHTRTHLQETVDAALCADGRR</sequence>